<dbReference type="GO" id="GO:0004252">
    <property type="term" value="F:serine-type endopeptidase activity"/>
    <property type="evidence" value="ECO:0007669"/>
    <property type="project" value="InterPro"/>
</dbReference>
<keyword evidence="7 10" id="KW-0720">Serine protease</keyword>
<dbReference type="InterPro" id="IPR035952">
    <property type="entry name" value="Rhomboid-like_sf"/>
</dbReference>
<proteinExistence type="inferred from homology"/>
<evidence type="ECO:0000256" key="10">
    <source>
        <dbReference type="RuleBase" id="RU362115"/>
    </source>
</evidence>
<feature type="region of interest" description="Disordered" evidence="11">
    <location>
        <begin position="1"/>
        <end position="69"/>
    </location>
</feature>
<evidence type="ECO:0000256" key="3">
    <source>
        <dbReference type="ARBA" id="ARBA00009045"/>
    </source>
</evidence>
<dbReference type="GeneID" id="18245645"/>
<keyword evidence="14" id="KW-1185">Reference proteome</keyword>
<dbReference type="EC" id="3.4.21.105" evidence="10"/>
<feature type="transmembrane region" description="Helical" evidence="10">
    <location>
        <begin position="202"/>
        <end position="223"/>
    </location>
</feature>
<dbReference type="InterPro" id="IPR002610">
    <property type="entry name" value="Peptidase_S54_rhomboid-like"/>
</dbReference>
<evidence type="ECO:0000256" key="2">
    <source>
        <dbReference type="ARBA" id="ARBA00004141"/>
    </source>
</evidence>
<evidence type="ECO:0000313" key="13">
    <source>
        <dbReference type="EMBL" id="EGV64721.1"/>
    </source>
</evidence>
<sequence length="535" mass="60088">MNSIHSSPVNPFSNQNDYDRYEDKKFQHQQYPYDESPTLHQNPFENPPVSYIPDKAQPPIPDYDEEKKLKHNERQRLKQLRSRPRFHYTRLPYFGILVTIIQVVVFIVELAKMAKLTGSAFQTKPYFNPMLGPSTYVLINMGARYIPCMNGVEGITTDPSIQYPCPNSTSVDTDVCSLNQLCGLSGIPIVDDAYDPHQWYRIITPIFIHAGFLHILFNLLLQVTMGFSIERAIGSVKYAIIYLLSGVSGFLLGANFTPNGVASSGASGSLFGIVATNIVMFIYCGKKNTNMYGTKKFGLFLCIMFGEIVVSFVLGLLPGLDNFSHIGGFAIGVLSSILLLKDPFFVYEDGIITYQSHLSIWQEFANNWNPYYNFEDKIVSRFYIWCGVRVLCFALIFVYFALLINNFFGKSILPEENSCHWCKYISCLPVNGWCEQGELSVQTNSADDNSQSTTASATTSTPTSATSTEPDSIDNTGFSEPNKRETVLDSVFESSTFENSTPLLGRHEESIHASLALFIIMGLFTFTALKFKKKQ</sequence>
<evidence type="ECO:0000256" key="6">
    <source>
        <dbReference type="ARBA" id="ARBA00022801"/>
    </source>
</evidence>
<dbReference type="KEGG" id="cten:18245645"/>
<keyword evidence="5 10" id="KW-0812">Transmembrane</keyword>
<dbReference type="OrthoDB" id="2146116at2759"/>
<feature type="transmembrane region" description="Helical" evidence="10">
    <location>
        <begin position="297"/>
        <end position="317"/>
    </location>
</feature>
<feature type="transmembrane region" description="Helical" evidence="10">
    <location>
        <begin position="235"/>
        <end position="254"/>
    </location>
</feature>
<evidence type="ECO:0000256" key="4">
    <source>
        <dbReference type="ARBA" id="ARBA00022670"/>
    </source>
</evidence>
<dbReference type="PANTHER" id="PTHR22936:SF69">
    <property type="entry name" value="RHOMBOID-LIKE PROTEIN"/>
    <property type="match status" value="1"/>
</dbReference>
<feature type="transmembrane region" description="Helical" evidence="10">
    <location>
        <begin position="511"/>
        <end position="529"/>
    </location>
</feature>
<dbReference type="GO" id="GO:0016020">
    <property type="term" value="C:membrane"/>
    <property type="evidence" value="ECO:0007669"/>
    <property type="project" value="UniProtKB-SubCell"/>
</dbReference>
<dbReference type="SUPFAM" id="SSF144091">
    <property type="entry name" value="Rhomboid-like"/>
    <property type="match status" value="1"/>
</dbReference>
<evidence type="ECO:0000256" key="5">
    <source>
        <dbReference type="ARBA" id="ARBA00022692"/>
    </source>
</evidence>
<feature type="compositionally biased region" description="Basic and acidic residues" evidence="11">
    <location>
        <begin position="17"/>
        <end position="26"/>
    </location>
</feature>
<dbReference type="GO" id="GO:0006508">
    <property type="term" value="P:proteolysis"/>
    <property type="evidence" value="ECO:0007669"/>
    <property type="project" value="UniProtKB-KW"/>
</dbReference>
<evidence type="ECO:0000313" key="14">
    <source>
        <dbReference type="Proteomes" id="UP000000707"/>
    </source>
</evidence>
<name>G3B2N1_CANTC</name>
<dbReference type="eggNOG" id="KOG2289">
    <property type="taxonomic scope" value="Eukaryota"/>
</dbReference>
<feature type="compositionally biased region" description="Low complexity" evidence="11">
    <location>
        <begin position="445"/>
        <end position="470"/>
    </location>
</feature>
<dbReference type="EMBL" id="GL996515">
    <property type="protein sequence ID" value="EGV64721.1"/>
    <property type="molecule type" value="Genomic_DNA"/>
</dbReference>
<dbReference type="Gene3D" id="1.20.1540.10">
    <property type="entry name" value="Rhomboid-like"/>
    <property type="match status" value="1"/>
</dbReference>
<dbReference type="PANTHER" id="PTHR22936">
    <property type="entry name" value="RHOMBOID-RELATED"/>
    <property type="match status" value="1"/>
</dbReference>
<dbReference type="InterPro" id="IPR022764">
    <property type="entry name" value="Peptidase_S54_rhomboid_dom"/>
</dbReference>
<keyword evidence="4 10" id="KW-0645">Protease</keyword>
<feature type="compositionally biased region" description="Polar residues" evidence="11">
    <location>
        <begin position="1"/>
        <end position="16"/>
    </location>
</feature>
<organism evidence="14">
    <name type="scientific">Candida tenuis (strain ATCC 10573 / BCRC 21748 / CBS 615 / JCM 9827 / NBRC 10315 / NRRL Y-1498 / VKM Y-70)</name>
    <name type="common">Yeast</name>
    <name type="synonym">Yamadazyma tenuis</name>
    <dbReference type="NCBI Taxonomy" id="590646"/>
    <lineage>
        <taxon>Eukaryota</taxon>
        <taxon>Fungi</taxon>
        <taxon>Dikarya</taxon>
        <taxon>Ascomycota</taxon>
        <taxon>Saccharomycotina</taxon>
        <taxon>Pichiomycetes</taxon>
        <taxon>Debaryomycetaceae</taxon>
        <taxon>Yamadazyma</taxon>
    </lineage>
</organism>
<feature type="transmembrane region" description="Helical" evidence="10">
    <location>
        <begin position="323"/>
        <end position="340"/>
    </location>
</feature>
<dbReference type="AlphaFoldDB" id="G3B2N1"/>
<gene>
    <name evidence="13" type="ORF">CANTEDRAFT_103630</name>
</gene>
<feature type="region of interest" description="Disordered" evidence="11">
    <location>
        <begin position="445"/>
        <end position="481"/>
    </location>
</feature>
<evidence type="ECO:0000256" key="9">
    <source>
        <dbReference type="ARBA" id="ARBA00023136"/>
    </source>
</evidence>
<feature type="domain" description="Peptidase S54 rhomboid" evidence="12">
    <location>
        <begin position="197"/>
        <end position="341"/>
    </location>
</feature>
<dbReference type="Pfam" id="PF01694">
    <property type="entry name" value="Rhomboid"/>
    <property type="match status" value="1"/>
</dbReference>
<accession>G3B2N1</accession>
<keyword evidence="6 10" id="KW-0378">Hydrolase</keyword>
<evidence type="ECO:0000256" key="1">
    <source>
        <dbReference type="ARBA" id="ARBA00000156"/>
    </source>
</evidence>
<feature type="transmembrane region" description="Helical" evidence="10">
    <location>
        <begin position="266"/>
        <end position="285"/>
    </location>
</feature>
<comment type="caution">
    <text evidence="10">Lacks conserved residue(s) required for the propagation of feature annotation.</text>
</comment>
<evidence type="ECO:0000259" key="12">
    <source>
        <dbReference type="Pfam" id="PF01694"/>
    </source>
</evidence>
<evidence type="ECO:0000256" key="8">
    <source>
        <dbReference type="ARBA" id="ARBA00022989"/>
    </source>
</evidence>
<comment type="catalytic activity">
    <reaction evidence="1 10">
        <text>Cleaves type-1 transmembrane domains using a catalytic dyad composed of serine and histidine that are contributed by different transmembrane domains.</text>
        <dbReference type="EC" id="3.4.21.105"/>
    </reaction>
</comment>
<evidence type="ECO:0000256" key="11">
    <source>
        <dbReference type="SAM" id="MobiDB-lite"/>
    </source>
</evidence>
<feature type="transmembrane region" description="Helical" evidence="10">
    <location>
        <begin position="382"/>
        <end position="404"/>
    </location>
</feature>
<evidence type="ECO:0000256" key="7">
    <source>
        <dbReference type="ARBA" id="ARBA00022825"/>
    </source>
</evidence>
<feature type="transmembrane region" description="Helical" evidence="10">
    <location>
        <begin position="91"/>
        <end position="111"/>
    </location>
</feature>
<comment type="similarity">
    <text evidence="3 10">Belongs to the peptidase S54 family.</text>
</comment>
<reference evidence="13 14" key="1">
    <citation type="journal article" date="2011" name="Proc. Natl. Acad. Sci. U.S.A.">
        <title>Comparative genomics of xylose-fermenting fungi for enhanced biofuel production.</title>
        <authorList>
            <person name="Wohlbach D.J."/>
            <person name="Kuo A."/>
            <person name="Sato T.K."/>
            <person name="Potts K.M."/>
            <person name="Salamov A.A."/>
            <person name="LaButti K.M."/>
            <person name="Sun H."/>
            <person name="Clum A."/>
            <person name="Pangilinan J.L."/>
            <person name="Lindquist E.A."/>
            <person name="Lucas S."/>
            <person name="Lapidus A."/>
            <person name="Jin M."/>
            <person name="Gunawan C."/>
            <person name="Balan V."/>
            <person name="Dale B.E."/>
            <person name="Jeffries T.W."/>
            <person name="Zinkel R."/>
            <person name="Barry K.W."/>
            <person name="Grigoriev I.V."/>
            <person name="Gasch A.P."/>
        </authorList>
    </citation>
    <scope>NUCLEOTIDE SEQUENCE [LARGE SCALE GENOMIC DNA]</scope>
    <source>
        <strain evidence="14">ATCC 10573 / BCRC 21748 / CBS 615 / JCM 9827 / NBRC 10315 / NRRL Y-1498 / VKM Y-70</strain>
    </source>
</reference>
<dbReference type="STRING" id="590646.G3B2N1"/>
<dbReference type="Proteomes" id="UP000000707">
    <property type="component" value="Unassembled WGS sequence"/>
</dbReference>
<keyword evidence="8 10" id="KW-1133">Transmembrane helix</keyword>
<dbReference type="HOGENOM" id="CLU_022618_0_1_1"/>
<keyword evidence="9 10" id="KW-0472">Membrane</keyword>
<comment type="subcellular location">
    <subcellularLocation>
        <location evidence="2 10">Membrane</location>
        <topology evidence="2 10">Multi-pass membrane protein</topology>
    </subcellularLocation>
</comment>
<protein>
    <recommendedName>
        <fullName evidence="10">Rhomboid-type serine protease</fullName>
        <ecNumber evidence="10">3.4.21.105</ecNumber>
    </recommendedName>
</protein>
<comment type="function">
    <text evidence="10">Serine protease involved in intramembrane proteolysis.</text>
</comment>